<keyword evidence="12" id="KW-1185">Reference proteome</keyword>
<evidence type="ECO:0000256" key="4">
    <source>
        <dbReference type="ARBA" id="ARBA00022519"/>
    </source>
</evidence>
<proteinExistence type="inferred from homology"/>
<dbReference type="GO" id="GO:0005886">
    <property type="term" value="C:plasma membrane"/>
    <property type="evidence" value="ECO:0007669"/>
    <property type="project" value="UniProtKB-SubCell"/>
</dbReference>
<accession>A0A840C015</accession>
<evidence type="ECO:0000256" key="2">
    <source>
        <dbReference type="ARBA" id="ARBA00022448"/>
    </source>
</evidence>
<dbReference type="GO" id="GO:0015740">
    <property type="term" value="P:C4-dicarboxylate transport"/>
    <property type="evidence" value="ECO:0007669"/>
    <property type="project" value="TreeGrafter"/>
</dbReference>
<feature type="transmembrane region" description="Helical" evidence="9">
    <location>
        <begin position="12"/>
        <end position="35"/>
    </location>
</feature>
<evidence type="ECO:0000256" key="8">
    <source>
        <dbReference type="ARBA" id="ARBA00038436"/>
    </source>
</evidence>
<evidence type="ECO:0000313" key="11">
    <source>
        <dbReference type="EMBL" id="MBB4018550.1"/>
    </source>
</evidence>
<comment type="caution">
    <text evidence="11">The sequence shown here is derived from an EMBL/GenBank/DDBJ whole genome shotgun (WGS) entry which is preliminary data.</text>
</comment>
<keyword evidence="2 9" id="KW-0813">Transport</keyword>
<dbReference type="RefSeq" id="WP_026014850.1">
    <property type="nucleotide sequence ID" value="NZ_JACIEN010000004.1"/>
</dbReference>
<evidence type="ECO:0000313" key="12">
    <source>
        <dbReference type="Proteomes" id="UP000577362"/>
    </source>
</evidence>
<evidence type="ECO:0000259" key="10">
    <source>
        <dbReference type="Pfam" id="PF04290"/>
    </source>
</evidence>
<organism evidence="11 12">
    <name type="scientific">Chelatococcus caeni</name>
    <dbReference type="NCBI Taxonomy" id="1348468"/>
    <lineage>
        <taxon>Bacteria</taxon>
        <taxon>Pseudomonadati</taxon>
        <taxon>Pseudomonadota</taxon>
        <taxon>Alphaproteobacteria</taxon>
        <taxon>Hyphomicrobiales</taxon>
        <taxon>Chelatococcaceae</taxon>
        <taxon>Chelatococcus</taxon>
    </lineage>
</organism>
<protein>
    <recommendedName>
        <fullName evidence="9">TRAP transporter small permease protein</fullName>
    </recommendedName>
</protein>
<evidence type="ECO:0000256" key="7">
    <source>
        <dbReference type="ARBA" id="ARBA00023136"/>
    </source>
</evidence>
<name>A0A840C015_9HYPH</name>
<dbReference type="InterPro" id="IPR055348">
    <property type="entry name" value="DctQ"/>
</dbReference>
<dbReference type="PANTHER" id="PTHR35011:SF2">
    <property type="entry name" value="2,3-DIKETO-L-GULONATE TRAP TRANSPORTER SMALL PERMEASE PROTEIN YIAM"/>
    <property type="match status" value="1"/>
</dbReference>
<evidence type="ECO:0000256" key="6">
    <source>
        <dbReference type="ARBA" id="ARBA00022989"/>
    </source>
</evidence>
<evidence type="ECO:0000256" key="9">
    <source>
        <dbReference type="RuleBase" id="RU369079"/>
    </source>
</evidence>
<comment type="similarity">
    <text evidence="8 9">Belongs to the TRAP transporter small permease family.</text>
</comment>
<feature type="transmembrane region" description="Helical" evidence="9">
    <location>
        <begin position="127"/>
        <end position="148"/>
    </location>
</feature>
<feature type="transmembrane region" description="Helical" evidence="9">
    <location>
        <begin position="85"/>
        <end position="107"/>
    </location>
</feature>
<keyword evidence="5 9" id="KW-0812">Transmembrane</keyword>
<gene>
    <name evidence="11" type="ORF">GGR16_003597</name>
</gene>
<dbReference type="InterPro" id="IPR007387">
    <property type="entry name" value="TRAP_DctQ"/>
</dbReference>
<evidence type="ECO:0000256" key="3">
    <source>
        <dbReference type="ARBA" id="ARBA00022475"/>
    </source>
</evidence>
<dbReference type="Proteomes" id="UP000577362">
    <property type="component" value="Unassembled WGS sequence"/>
</dbReference>
<comment type="subunit">
    <text evidence="9">The complex comprises the extracytoplasmic solute receptor protein and the two transmembrane proteins.</text>
</comment>
<dbReference type="GO" id="GO:0022857">
    <property type="term" value="F:transmembrane transporter activity"/>
    <property type="evidence" value="ECO:0007669"/>
    <property type="project" value="UniProtKB-UniRule"/>
</dbReference>
<keyword evidence="4 9" id="KW-0997">Cell inner membrane</keyword>
<evidence type="ECO:0000256" key="1">
    <source>
        <dbReference type="ARBA" id="ARBA00004429"/>
    </source>
</evidence>
<reference evidence="11 12" key="1">
    <citation type="submission" date="2020-08" db="EMBL/GenBank/DDBJ databases">
        <title>Genomic Encyclopedia of Type Strains, Phase IV (KMG-IV): sequencing the most valuable type-strain genomes for metagenomic binning, comparative biology and taxonomic classification.</title>
        <authorList>
            <person name="Goeker M."/>
        </authorList>
    </citation>
    <scope>NUCLEOTIDE SEQUENCE [LARGE SCALE GENOMIC DNA]</scope>
    <source>
        <strain evidence="11 12">DSM 103737</strain>
    </source>
</reference>
<dbReference type="AlphaFoldDB" id="A0A840C015"/>
<feature type="domain" description="Tripartite ATP-independent periplasmic transporters DctQ component" evidence="10">
    <location>
        <begin position="23"/>
        <end position="152"/>
    </location>
</feature>
<comment type="subcellular location">
    <subcellularLocation>
        <location evidence="1 9">Cell inner membrane</location>
        <topology evidence="1 9">Multi-pass membrane protein</topology>
    </subcellularLocation>
</comment>
<dbReference type="EMBL" id="JACIEN010000004">
    <property type="protein sequence ID" value="MBB4018550.1"/>
    <property type="molecule type" value="Genomic_DNA"/>
</dbReference>
<evidence type="ECO:0000256" key="5">
    <source>
        <dbReference type="ARBA" id="ARBA00022692"/>
    </source>
</evidence>
<sequence length="176" mass="19551">MQGLIDRTFRLLEVLLVGLLVCMVVMVFGNVVLRYGFNSGITVSEELSRYFFVWLTFIGAVVTFRERAHLGVETLVGIFPRAGQLISMILSDLIILLCCVVFFWGTWKQYPINATMTAPVTGLPLSYVFGIGFFTAGGIGLITLARILRALTGRITEDEIRLFAGHGTSEIREHAE</sequence>
<dbReference type="Pfam" id="PF04290">
    <property type="entry name" value="DctQ"/>
    <property type="match status" value="1"/>
</dbReference>
<feature type="transmembrane region" description="Helical" evidence="9">
    <location>
        <begin position="47"/>
        <end position="64"/>
    </location>
</feature>
<keyword evidence="6 9" id="KW-1133">Transmembrane helix</keyword>
<keyword evidence="7 9" id="KW-0472">Membrane</keyword>
<dbReference type="PANTHER" id="PTHR35011">
    <property type="entry name" value="2,3-DIKETO-L-GULONATE TRAP TRANSPORTER SMALL PERMEASE PROTEIN YIAM"/>
    <property type="match status" value="1"/>
</dbReference>
<keyword evidence="3" id="KW-1003">Cell membrane</keyword>
<comment type="function">
    <text evidence="9">Part of the tripartite ATP-independent periplasmic (TRAP) transport system.</text>
</comment>